<sequence length="271" mass="28454">MQGFGVQQGLWAVSALLLAACGGGGSSQAVVPGEEPGTGVISPPAANLQVPDRRQARPIRVLLIGNSHASGVAPQLSRLLQLGLPANDNELSFIGFVFLDSAAASSSALQQIQQGGWTHLILQGQKYSQSGIVDYPTSETEFLLDKGKAAGSQTILFPEHPQYGDSAEGQRVYQLHLGIARQQSSCVAPVGPVWDLALLQPGVPRLHSNDGNHANALGSLLSAYVLYQVITGQSAELLPEQSSLPGSTAEQAKLQQITAQLLSSKQSCPFE</sequence>
<comment type="caution">
    <text evidence="2">The sequence shown here is derived from an EMBL/GenBank/DDBJ whole genome shotgun (WGS) entry which is preliminary data.</text>
</comment>
<dbReference type="Gene3D" id="3.40.50.1110">
    <property type="entry name" value="SGNH hydrolase"/>
    <property type="match status" value="1"/>
</dbReference>
<feature type="chain" id="PRO_5047342689" description="SGNH/GDSL hydrolase family protein" evidence="1">
    <location>
        <begin position="30"/>
        <end position="271"/>
    </location>
</feature>
<accession>A0ABV9JHS3</accession>
<evidence type="ECO:0000313" key="3">
    <source>
        <dbReference type="Proteomes" id="UP001595962"/>
    </source>
</evidence>
<evidence type="ECO:0008006" key="4">
    <source>
        <dbReference type="Google" id="ProtNLM"/>
    </source>
</evidence>
<dbReference type="Proteomes" id="UP001595962">
    <property type="component" value="Unassembled WGS sequence"/>
</dbReference>
<gene>
    <name evidence="2" type="ORF">ACFO3I_03420</name>
</gene>
<dbReference type="InterPro" id="IPR036514">
    <property type="entry name" value="SGNH_hydro_sf"/>
</dbReference>
<evidence type="ECO:0000256" key="1">
    <source>
        <dbReference type="SAM" id="SignalP"/>
    </source>
</evidence>
<proteinExistence type="predicted"/>
<keyword evidence="1" id="KW-0732">Signal</keyword>
<protein>
    <recommendedName>
        <fullName evidence="4">SGNH/GDSL hydrolase family protein</fullName>
    </recommendedName>
</protein>
<organism evidence="2 3">
    <name type="scientific">Rheinheimera marina</name>
    <dbReference type="NCBI Taxonomy" id="1774958"/>
    <lineage>
        <taxon>Bacteria</taxon>
        <taxon>Pseudomonadati</taxon>
        <taxon>Pseudomonadota</taxon>
        <taxon>Gammaproteobacteria</taxon>
        <taxon>Chromatiales</taxon>
        <taxon>Chromatiaceae</taxon>
        <taxon>Rheinheimera</taxon>
    </lineage>
</organism>
<keyword evidence="3" id="KW-1185">Reference proteome</keyword>
<evidence type="ECO:0000313" key="2">
    <source>
        <dbReference type="EMBL" id="MFC4654072.1"/>
    </source>
</evidence>
<dbReference type="EMBL" id="JBHSGB010000003">
    <property type="protein sequence ID" value="MFC4654072.1"/>
    <property type="molecule type" value="Genomic_DNA"/>
</dbReference>
<name>A0ABV9JHS3_9GAMM</name>
<dbReference type="RefSeq" id="WP_377331763.1">
    <property type="nucleotide sequence ID" value="NZ_JBHSGB010000003.1"/>
</dbReference>
<reference evidence="3" key="1">
    <citation type="journal article" date="2019" name="Int. J. Syst. Evol. Microbiol.">
        <title>The Global Catalogue of Microorganisms (GCM) 10K type strain sequencing project: providing services to taxonomists for standard genome sequencing and annotation.</title>
        <authorList>
            <consortium name="The Broad Institute Genomics Platform"/>
            <consortium name="The Broad Institute Genome Sequencing Center for Infectious Disease"/>
            <person name="Wu L."/>
            <person name="Ma J."/>
        </authorList>
    </citation>
    <scope>NUCLEOTIDE SEQUENCE [LARGE SCALE GENOMIC DNA]</scope>
    <source>
        <strain evidence="3">DT28</strain>
    </source>
</reference>
<feature type="signal peptide" evidence="1">
    <location>
        <begin position="1"/>
        <end position="29"/>
    </location>
</feature>